<feature type="non-terminal residue" evidence="1">
    <location>
        <position position="1"/>
    </location>
</feature>
<accession>A0A3D3TMD1</accession>
<organism evidence="1 2">
    <name type="scientific">Mesotoga infera</name>
    <dbReference type="NCBI Taxonomy" id="1236046"/>
    <lineage>
        <taxon>Bacteria</taxon>
        <taxon>Thermotogati</taxon>
        <taxon>Thermotogota</taxon>
        <taxon>Thermotogae</taxon>
        <taxon>Kosmotogales</taxon>
        <taxon>Kosmotogaceae</taxon>
        <taxon>Mesotoga</taxon>
    </lineage>
</organism>
<dbReference type="Proteomes" id="UP000264215">
    <property type="component" value="Unassembled WGS sequence"/>
</dbReference>
<evidence type="ECO:0000313" key="2">
    <source>
        <dbReference type="Proteomes" id="UP000264215"/>
    </source>
</evidence>
<feature type="non-terminal residue" evidence="1">
    <location>
        <position position="513"/>
    </location>
</feature>
<comment type="caution">
    <text evidence="1">The sequence shown here is derived from an EMBL/GenBank/DDBJ whole genome shotgun (WGS) entry which is preliminary data.</text>
</comment>
<sequence>GIIGIGVEAQLARAKSIVEEILKKETSSLPHQGDGDRSYLIISSKPEIEISSINSVISVFNFDLIITPVYDKIVVVGDSYDLQLFRALYDEILTSESVEGAFISKELSGVPGWDSDRLLSYLGVVLGVEKTASVSLVQTAKGYIVNCPQSILESIESEFERLRSIESPSYSIERRMPSLDEMNSLLSRLGIIVDILKVDDYFVIIGSSTSVNQAKELVSRLLEAIGDESEMKQTVFEVSSISREDMPAFIEIFSSIGMEVKLLESPSGILIIGNDGEVSKAIEVADSILEKRASTVDSEIVFEFVPVSSDEIGEYSLIFEKMRLNAELLSSPSGVLVIGSSEEVSEAKSVVQIIDEQKQQFDTTEDKRNISTFVRRVAGWSDEVFSNYLKDFLNEEQYSRVSISPSVSGYIVAGPVEILQSIEAEVSRLQEIQDPHFVVQRGLPPLDQLELLIEALGIKVEIIPVEDKYLIVGNRESVVQTNQIIDQLIEAIYPEGKPVEDTVVSKTFIFLPV</sequence>
<gene>
    <name evidence="1" type="ORF">DIT26_04690</name>
</gene>
<name>A0A3D3TMD1_9BACT</name>
<evidence type="ECO:0000313" key="1">
    <source>
        <dbReference type="EMBL" id="HCO69869.1"/>
    </source>
</evidence>
<proteinExistence type="predicted"/>
<reference evidence="1 2" key="1">
    <citation type="journal article" date="2018" name="Nat. Biotechnol.">
        <title>A standardized bacterial taxonomy based on genome phylogeny substantially revises the tree of life.</title>
        <authorList>
            <person name="Parks D.H."/>
            <person name="Chuvochina M."/>
            <person name="Waite D.W."/>
            <person name="Rinke C."/>
            <person name="Skarshewski A."/>
            <person name="Chaumeil P.A."/>
            <person name="Hugenholtz P."/>
        </authorList>
    </citation>
    <scope>NUCLEOTIDE SEQUENCE [LARGE SCALE GENOMIC DNA]</scope>
    <source>
        <strain evidence="1">UBA9905</strain>
    </source>
</reference>
<protein>
    <submittedName>
        <fullName evidence="1">Type II secretory pathway, component HofQ</fullName>
    </submittedName>
</protein>
<dbReference type="EMBL" id="DQBS01000114">
    <property type="protein sequence ID" value="HCO69869.1"/>
    <property type="molecule type" value="Genomic_DNA"/>
</dbReference>
<dbReference type="AlphaFoldDB" id="A0A3D3TMD1"/>